<dbReference type="GO" id="GO:0008615">
    <property type="term" value="P:pyridoxine biosynthetic process"/>
    <property type="evidence" value="ECO:0007669"/>
    <property type="project" value="TreeGrafter"/>
</dbReference>
<gene>
    <name evidence="3" type="ORF">QVD17_39475</name>
</gene>
<dbReference type="PANTHER" id="PTHR31829:SF2">
    <property type="entry name" value="PYRIDOXAL 5'-PHOSPHATE SYNTHASE-LIKE SUBUNIT PDX1.2"/>
    <property type="match status" value="1"/>
</dbReference>
<accession>A0AAD8JQM0</accession>
<comment type="caution">
    <text evidence="3">The sequence shown here is derived from an EMBL/GenBank/DDBJ whole genome shotgun (WGS) entry which is preliminary data.</text>
</comment>
<proteinExistence type="inferred from homology"/>
<dbReference type="GO" id="GO:0016843">
    <property type="term" value="F:amine-lyase activity"/>
    <property type="evidence" value="ECO:0007669"/>
    <property type="project" value="TreeGrafter"/>
</dbReference>
<dbReference type="Proteomes" id="UP001229421">
    <property type="component" value="Unassembled WGS sequence"/>
</dbReference>
<dbReference type="AlphaFoldDB" id="A0AAD8JQM0"/>
<evidence type="ECO:0000313" key="4">
    <source>
        <dbReference type="Proteomes" id="UP001229421"/>
    </source>
</evidence>
<evidence type="ECO:0000313" key="3">
    <source>
        <dbReference type="EMBL" id="KAK1407848.1"/>
    </source>
</evidence>
<dbReference type="InterPro" id="IPR001852">
    <property type="entry name" value="PdxS/SNZ"/>
</dbReference>
<feature type="domain" description="PdxS/SNZ N-terminal" evidence="2">
    <location>
        <begin position="26"/>
        <end position="99"/>
    </location>
</feature>
<comment type="similarity">
    <text evidence="1">Belongs to the PdxS/SNZ family.</text>
</comment>
<evidence type="ECO:0000256" key="1">
    <source>
        <dbReference type="ARBA" id="ARBA00007281"/>
    </source>
</evidence>
<organism evidence="3 4">
    <name type="scientific">Tagetes erecta</name>
    <name type="common">African marigold</name>
    <dbReference type="NCBI Taxonomy" id="13708"/>
    <lineage>
        <taxon>Eukaryota</taxon>
        <taxon>Viridiplantae</taxon>
        <taxon>Streptophyta</taxon>
        <taxon>Embryophyta</taxon>
        <taxon>Tracheophyta</taxon>
        <taxon>Spermatophyta</taxon>
        <taxon>Magnoliopsida</taxon>
        <taxon>eudicotyledons</taxon>
        <taxon>Gunneridae</taxon>
        <taxon>Pentapetalae</taxon>
        <taxon>asterids</taxon>
        <taxon>campanulids</taxon>
        <taxon>Asterales</taxon>
        <taxon>Asteraceae</taxon>
        <taxon>Asteroideae</taxon>
        <taxon>Heliantheae alliance</taxon>
        <taxon>Tageteae</taxon>
        <taxon>Tagetes</taxon>
    </lineage>
</organism>
<protein>
    <recommendedName>
        <fullName evidence="2">PdxS/SNZ N-terminal domain-containing protein</fullName>
    </recommendedName>
</protein>
<dbReference type="Gene3D" id="3.20.20.70">
    <property type="entry name" value="Aldolase class I"/>
    <property type="match status" value="1"/>
</dbReference>
<evidence type="ECO:0000259" key="2">
    <source>
        <dbReference type="Pfam" id="PF01680"/>
    </source>
</evidence>
<dbReference type="Pfam" id="PF01680">
    <property type="entry name" value="SOR_SNZ"/>
    <property type="match status" value="1"/>
</dbReference>
<dbReference type="GO" id="GO:0042823">
    <property type="term" value="P:pyridoxal phosphate biosynthetic process"/>
    <property type="evidence" value="ECO:0007669"/>
    <property type="project" value="InterPro"/>
</dbReference>
<dbReference type="InterPro" id="IPR033755">
    <property type="entry name" value="PdxS/SNZ_N"/>
</dbReference>
<keyword evidence="4" id="KW-1185">Reference proteome</keyword>
<dbReference type="PANTHER" id="PTHR31829">
    <property type="entry name" value="PYRIDOXAL 5'-PHOSPHATE SYNTHASE SUBUNIT SNZ1-RELATED"/>
    <property type="match status" value="1"/>
</dbReference>
<dbReference type="InterPro" id="IPR013785">
    <property type="entry name" value="Aldolase_TIM"/>
</dbReference>
<dbReference type="EMBL" id="JAUHHV010000011">
    <property type="protein sequence ID" value="KAK1407848.1"/>
    <property type="molecule type" value="Genomic_DNA"/>
</dbReference>
<dbReference type="GO" id="GO:0006520">
    <property type="term" value="P:amino acid metabolic process"/>
    <property type="evidence" value="ECO:0007669"/>
    <property type="project" value="TreeGrafter"/>
</dbReference>
<sequence length="134" mass="14556">MADDCAVTVYNNNAISDPNNSNKNTFSIKVVVAQMLRNGAIVQVTNVDEAKIAESAGVCCIIVSEKVKKFGSGISRMLDPAVVKQIQCYVAIPIISSTNIISNSVGGRRWDGLQPVEQVGREIFKTRHKQTFGQ</sequence>
<reference evidence="3" key="1">
    <citation type="journal article" date="2023" name="bioRxiv">
        <title>Improved chromosome-level genome assembly for marigold (Tagetes erecta).</title>
        <authorList>
            <person name="Jiang F."/>
            <person name="Yuan L."/>
            <person name="Wang S."/>
            <person name="Wang H."/>
            <person name="Xu D."/>
            <person name="Wang A."/>
            <person name="Fan W."/>
        </authorList>
    </citation>
    <scope>NUCLEOTIDE SEQUENCE</scope>
    <source>
        <strain evidence="3">WSJ</strain>
        <tissue evidence="3">Leaf</tissue>
    </source>
</reference>
<name>A0AAD8JQM0_TARER</name>